<feature type="domain" description="ATP-grasp" evidence="2">
    <location>
        <begin position="95"/>
        <end position="294"/>
    </location>
</feature>
<keyword evidence="1" id="KW-0547">Nucleotide-binding</keyword>
<evidence type="ECO:0000313" key="3">
    <source>
        <dbReference type="EMBL" id="SDK67587.1"/>
    </source>
</evidence>
<reference evidence="3 4" key="1">
    <citation type="submission" date="2016-10" db="EMBL/GenBank/DDBJ databases">
        <authorList>
            <person name="de Groot N.N."/>
        </authorList>
    </citation>
    <scope>NUCLEOTIDE SEQUENCE [LARGE SCALE GENOMIC DNA]</scope>
    <source>
        <strain evidence="3 4">CGMCC 4.5727</strain>
    </source>
</reference>
<dbReference type="InterPro" id="IPR053191">
    <property type="entry name" value="DcsG_Biosynth_Enzyme"/>
</dbReference>
<dbReference type="EMBL" id="FNFF01000010">
    <property type="protein sequence ID" value="SDK67587.1"/>
    <property type="molecule type" value="Genomic_DNA"/>
</dbReference>
<dbReference type="AlphaFoldDB" id="A0A1G9DUQ0"/>
<dbReference type="Proteomes" id="UP000199155">
    <property type="component" value="Unassembled WGS sequence"/>
</dbReference>
<dbReference type="RefSeq" id="WP_093613419.1">
    <property type="nucleotide sequence ID" value="NZ_FNFF01000010.1"/>
</dbReference>
<dbReference type="STRING" id="417292.SAMN05421806_11072"/>
<proteinExistence type="predicted"/>
<organism evidence="3 4">
    <name type="scientific">Streptomyces indicus</name>
    <dbReference type="NCBI Taxonomy" id="417292"/>
    <lineage>
        <taxon>Bacteria</taxon>
        <taxon>Bacillati</taxon>
        <taxon>Actinomycetota</taxon>
        <taxon>Actinomycetes</taxon>
        <taxon>Kitasatosporales</taxon>
        <taxon>Streptomycetaceae</taxon>
        <taxon>Streptomyces</taxon>
    </lineage>
</organism>
<keyword evidence="1" id="KW-0067">ATP-binding</keyword>
<gene>
    <name evidence="3" type="ORF">SAMN05421806_11072</name>
</gene>
<name>A0A1G9DUQ0_9ACTN</name>
<keyword evidence="4" id="KW-1185">Reference proteome</keyword>
<evidence type="ECO:0000313" key="4">
    <source>
        <dbReference type="Proteomes" id="UP000199155"/>
    </source>
</evidence>
<dbReference type="InterPro" id="IPR011761">
    <property type="entry name" value="ATP-grasp"/>
</dbReference>
<dbReference type="OrthoDB" id="3373978at2"/>
<evidence type="ECO:0000259" key="2">
    <source>
        <dbReference type="PROSITE" id="PS50975"/>
    </source>
</evidence>
<dbReference type="GO" id="GO:0046872">
    <property type="term" value="F:metal ion binding"/>
    <property type="evidence" value="ECO:0007669"/>
    <property type="project" value="InterPro"/>
</dbReference>
<dbReference type="PROSITE" id="PS50975">
    <property type="entry name" value="ATP_GRASP"/>
    <property type="match status" value="1"/>
</dbReference>
<accession>A0A1G9DUQ0</accession>
<dbReference type="SUPFAM" id="SSF56059">
    <property type="entry name" value="Glutathione synthetase ATP-binding domain-like"/>
    <property type="match status" value="1"/>
</dbReference>
<protein>
    <recommendedName>
        <fullName evidence="2">ATP-grasp domain-containing protein</fullName>
    </recommendedName>
</protein>
<dbReference type="GO" id="GO:0005524">
    <property type="term" value="F:ATP binding"/>
    <property type="evidence" value="ECO:0007669"/>
    <property type="project" value="UniProtKB-UniRule"/>
</dbReference>
<dbReference type="PANTHER" id="PTHR39217:SF1">
    <property type="entry name" value="GLUTATHIONE SYNTHETASE"/>
    <property type="match status" value="1"/>
</dbReference>
<sequence>MHASIDVAYLTSGIHDPDLDGSLQALNRSGLTCEAVNWSCRDTDWSRYRSAVVRSTWDYIEDREAFLGALRTISSTCLLLNPLDVIEWNTDKGYLADLARAGCPTVPTLWVDPEVCSSASALSRSIPSDWEDLVVKPAVGAGGTGAMRTRDREKACAYAMSSGRMLVQPYLDAVDSEGEKSFVFLGGEFSHAVTRGPYLPEEIHRDTLLPPGSEESAWTVESFEPDAEYLALAHAALAAVPAASPLPYARVDVIRDQRGAPRVAEVEVVEPFLFLGYSDSASARFAGALREAIVSAA</sequence>
<evidence type="ECO:0000256" key="1">
    <source>
        <dbReference type="PROSITE-ProRule" id="PRU00409"/>
    </source>
</evidence>
<dbReference type="PANTHER" id="PTHR39217">
    <property type="match status" value="1"/>
</dbReference>